<keyword evidence="1" id="KW-0732">Signal</keyword>
<gene>
    <name evidence="3" type="ORF">QR680_014974</name>
</gene>
<feature type="signal peptide" evidence="1">
    <location>
        <begin position="1"/>
        <end position="17"/>
    </location>
</feature>
<dbReference type="EMBL" id="JAUCMV010000002">
    <property type="protein sequence ID" value="KAK0420931.1"/>
    <property type="molecule type" value="Genomic_DNA"/>
</dbReference>
<feature type="chain" id="PRO_5041425587" description="RlpA-like protein double-psi beta-barrel domain-containing protein" evidence="1">
    <location>
        <begin position="18"/>
        <end position="120"/>
    </location>
</feature>
<dbReference type="SUPFAM" id="SSF50685">
    <property type="entry name" value="Barwin-like endoglucanases"/>
    <property type="match status" value="1"/>
</dbReference>
<organism evidence="3 4">
    <name type="scientific">Steinernema hermaphroditum</name>
    <dbReference type="NCBI Taxonomy" id="289476"/>
    <lineage>
        <taxon>Eukaryota</taxon>
        <taxon>Metazoa</taxon>
        <taxon>Ecdysozoa</taxon>
        <taxon>Nematoda</taxon>
        <taxon>Chromadorea</taxon>
        <taxon>Rhabditida</taxon>
        <taxon>Tylenchina</taxon>
        <taxon>Panagrolaimomorpha</taxon>
        <taxon>Strongyloidoidea</taxon>
        <taxon>Steinernematidae</taxon>
        <taxon>Steinernema</taxon>
    </lineage>
</organism>
<dbReference type="InterPro" id="IPR009009">
    <property type="entry name" value="RlpA-like_DPBB"/>
</dbReference>
<dbReference type="Proteomes" id="UP001175271">
    <property type="component" value="Unassembled WGS sequence"/>
</dbReference>
<sequence length="120" mass="13643">MLRFFLLFSFLLSSTYGGEVTFGKPIKGHFTWFSEIGRGACGSKINANEENHDPICHHVCVEIRYKGHTLSVPVKDQCATCHKNHFDLSIPAFKSLEPVLDFVDAKNAVFIFKRCYLKDD</sequence>
<evidence type="ECO:0000313" key="3">
    <source>
        <dbReference type="EMBL" id="KAK0420931.1"/>
    </source>
</evidence>
<proteinExistence type="predicted"/>
<feature type="domain" description="RlpA-like protein double-psi beta-barrel" evidence="2">
    <location>
        <begin position="28"/>
        <end position="97"/>
    </location>
</feature>
<evidence type="ECO:0000256" key="1">
    <source>
        <dbReference type="SAM" id="SignalP"/>
    </source>
</evidence>
<name>A0AA39M442_9BILA</name>
<accession>A0AA39M442</accession>
<dbReference type="Pfam" id="PF03330">
    <property type="entry name" value="DPBB_1"/>
    <property type="match status" value="1"/>
</dbReference>
<evidence type="ECO:0000259" key="2">
    <source>
        <dbReference type="Pfam" id="PF03330"/>
    </source>
</evidence>
<keyword evidence="4" id="KW-1185">Reference proteome</keyword>
<protein>
    <recommendedName>
        <fullName evidence="2">RlpA-like protein double-psi beta-barrel domain-containing protein</fullName>
    </recommendedName>
</protein>
<dbReference type="InterPro" id="IPR036908">
    <property type="entry name" value="RlpA-like_sf"/>
</dbReference>
<dbReference type="Gene3D" id="2.40.40.10">
    <property type="entry name" value="RlpA-like domain"/>
    <property type="match status" value="1"/>
</dbReference>
<dbReference type="AlphaFoldDB" id="A0AA39M442"/>
<comment type="caution">
    <text evidence="3">The sequence shown here is derived from an EMBL/GenBank/DDBJ whole genome shotgun (WGS) entry which is preliminary data.</text>
</comment>
<evidence type="ECO:0000313" key="4">
    <source>
        <dbReference type="Proteomes" id="UP001175271"/>
    </source>
</evidence>
<reference evidence="3" key="1">
    <citation type="submission" date="2023-06" db="EMBL/GenBank/DDBJ databases">
        <title>Genomic analysis of the entomopathogenic nematode Steinernema hermaphroditum.</title>
        <authorList>
            <person name="Schwarz E.M."/>
            <person name="Heppert J.K."/>
            <person name="Baniya A."/>
            <person name="Schwartz H.T."/>
            <person name="Tan C.-H."/>
            <person name="Antoshechkin I."/>
            <person name="Sternberg P.W."/>
            <person name="Goodrich-Blair H."/>
            <person name="Dillman A.R."/>
        </authorList>
    </citation>
    <scope>NUCLEOTIDE SEQUENCE</scope>
    <source>
        <strain evidence="3">PS9179</strain>
        <tissue evidence="3">Whole animal</tissue>
    </source>
</reference>